<name>A0A1J5RG98_9ZZZZ</name>
<reference evidence="5" key="1">
    <citation type="submission" date="2016-10" db="EMBL/GenBank/DDBJ databases">
        <title>Sequence of Gallionella enrichment culture.</title>
        <authorList>
            <person name="Poehlein A."/>
            <person name="Muehling M."/>
            <person name="Daniel R."/>
        </authorList>
    </citation>
    <scope>NUCLEOTIDE SEQUENCE</scope>
</reference>
<dbReference type="SMART" id="SM00895">
    <property type="entry name" value="FCD"/>
    <property type="match status" value="1"/>
</dbReference>
<dbReference type="GO" id="GO:0003677">
    <property type="term" value="F:DNA binding"/>
    <property type="evidence" value="ECO:0007669"/>
    <property type="project" value="UniProtKB-KW"/>
</dbReference>
<dbReference type="SUPFAM" id="SSF48008">
    <property type="entry name" value="GntR ligand-binding domain-like"/>
    <property type="match status" value="1"/>
</dbReference>
<dbReference type="PANTHER" id="PTHR43537">
    <property type="entry name" value="TRANSCRIPTIONAL REGULATOR, GNTR FAMILY"/>
    <property type="match status" value="1"/>
</dbReference>
<dbReference type="InterPro" id="IPR036390">
    <property type="entry name" value="WH_DNA-bd_sf"/>
</dbReference>
<dbReference type="Gene3D" id="1.10.10.10">
    <property type="entry name" value="Winged helix-like DNA-binding domain superfamily/Winged helix DNA-binding domain"/>
    <property type="match status" value="1"/>
</dbReference>
<evidence type="ECO:0000259" key="4">
    <source>
        <dbReference type="PROSITE" id="PS50949"/>
    </source>
</evidence>
<dbReference type="Gene3D" id="1.20.120.530">
    <property type="entry name" value="GntR ligand-binding domain-like"/>
    <property type="match status" value="1"/>
</dbReference>
<comment type="caution">
    <text evidence="5">The sequence shown here is derived from an EMBL/GenBank/DDBJ whole genome shotgun (WGS) entry which is preliminary data.</text>
</comment>
<evidence type="ECO:0000256" key="2">
    <source>
        <dbReference type="ARBA" id="ARBA00023125"/>
    </source>
</evidence>
<keyword evidence="2" id="KW-0238">DNA-binding</keyword>
<dbReference type="InterPro" id="IPR008920">
    <property type="entry name" value="TF_FadR/GntR_C"/>
</dbReference>
<dbReference type="PANTHER" id="PTHR43537:SF49">
    <property type="entry name" value="TRANSCRIPTIONAL REGULATORY PROTEIN"/>
    <property type="match status" value="1"/>
</dbReference>
<gene>
    <name evidence="5" type="primary">mcbR_7</name>
    <name evidence="5" type="ORF">GALL_270780</name>
</gene>
<evidence type="ECO:0000313" key="5">
    <source>
        <dbReference type="EMBL" id="OIQ90999.1"/>
    </source>
</evidence>
<evidence type="ECO:0000256" key="3">
    <source>
        <dbReference type="ARBA" id="ARBA00023163"/>
    </source>
</evidence>
<feature type="domain" description="HTH gntR-type" evidence="4">
    <location>
        <begin position="5"/>
        <end position="72"/>
    </location>
</feature>
<dbReference type="CDD" id="cd07377">
    <property type="entry name" value="WHTH_GntR"/>
    <property type="match status" value="1"/>
</dbReference>
<dbReference type="Pfam" id="PF07729">
    <property type="entry name" value="FCD"/>
    <property type="match status" value="1"/>
</dbReference>
<dbReference type="SMART" id="SM00345">
    <property type="entry name" value="HTH_GNTR"/>
    <property type="match status" value="1"/>
</dbReference>
<dbReference type="InterPro" id="IPR036388">
    <property type="entry name" value="WH-like_DNA-bd_sf"/>
</dbReference>
<dbReference type="InterPro" id="IPR011711">
    <property type="entry name" value="GntR_C"/>
</dbReference>
<dbReference type="PRINTS" id="PR00035">
    <property type="entry name" value="HTHGNTR"/>
</dbReference>
<protein>
    <submittedName>
        <fullName evidence="5">HTH-type transcriptional regulator McbR</fullName>
    </submittedName>
</protein>
<accession>A0A1J5RG98</accession>
<dbReference type="EMBL" id="MLJW01000273">
    <property type="protein sequence ID" value="OIQ90999.1"/>
    <property type="molecule type" value="Genomic_DNA"/>
</dbReference>
<organism evidence="5">
    <name type="scientific">mine drainage metagenome</name>
    <dbReference type="NCBI Taxonomy" id="410659"/>
    <lineage>
        <taxon>unclassified sequences</taxon>
        <taxon>metagenomes</taxon>
        <taxon>ecological metagenomes</taxon>
    </lineage>
</organism>
<sequence length="225" mass="24915">MDEPLSLADRLRESIEEDIATGKLPPGAPLDEAELTQRFGVSRTPVREAVVQLAAAGMVDIRHRRGATVAQLSPQRLIEMFEVMAEFEAMCGRYAARRMQADQLAALEAAHLACEAARNAGDADTYYHLNENFHHQIYAGSHNGFLCEQASTLHRRLRPYRRLQLRVKGRLQASFGEHQAIVDAIKAGDGERAAQALRGHVMVQGERFADLMAALSQLRTATEQA</sequence>
<keyword evidence="3" id="KW-0804">Transcription</keyword>
<keyword evidence="1" id="KW-0805">Transcription regulation</keyword>
<dbReference type="GO" id="GO:0003700">
    <property type="term" value="F:DNA-binding transcription factor activity"/>
    <property type="evidence" value="ECO:0007669"/>
    <property type="project" value="InterPro"/>
</dbReference>
<evidence type="ECO:0000256" key="1">
    <source>
        <dbReference type="ARBA" id="ARBA00023015"/>
    </source>
</evidence>
<proteinExistence type="predicted"/>
<dbReference type="PROSITE" id="PS50949">
    <property type="entry name" value="HTH_GNTR"/>
    <property type="match status" value="1"/>
</dbReference>
<dbReference type="SUPFAM" id="SSF46785">
    <property type="entry name" value="Winged helix' DNA-binding domain"/>
    <property type="match status" value="1"/>
</dbReference>
<dbReference type="AlphaFoldDB" id="A0A1J5RG98"/>
<dbReference type="Pfam" id="PF00392">
    <property type="entry name" value="GntR"/>
    <property type="match status" value="1"/>
</dbReference>
<dbReference type="InterPro" id="IPR000524">
    <property type="entry name" value="Tscrpt_reg_HTH_GntR"/>
</dbReference>